<comment type="caution">
    <text evidence="2">The sequence shown here is derived from an EMBL/GenBank/DDBJ whole genome shotgun (WGS) entry which is preliminary data.</text>
</comment>
<dbReference type="InterPro" id="IPR010982">
    <property type="entry name" value="Lambda_DNA-bd_dom_sf"/>
</dbReference>
<proteinExistence type="predicted"/>
<sequence length="97" mass="10770">MRTNTRLSEATSAHGGLSACARMIGVRPPTLHQWIKGLRPVPPRRCYAIESALAVRRWDLRPNDWHLIWPELVRAPGAPAVTESTPGAGPPREDSRE</sequence>
<dbReference type="Gene3D" id="1.10.260.40">
    <property type="entry name" value="lambda repressor-like DNA-binding domains"/>
    <property type="match status" value="1"/>
</dbReference>
<dbReference type="GO" id="GO:0003677">
    <property type="term" value="F:DNA binding"/>
    <property type="evidence" value="ECO:0007669"/>
    <property type="project" value="InterPro"/>
</dbReference>
<protein>
    <submittedName>
        <fullName evidence="2">Helix-turn-helix domain-containing protein</fullName>
    </submittedName>
</protein>
<dbReference type="InterPro" id="IPR031856">
    <property type="entry name" value="YdaS_toxin-like"/>
</dbReference>
<dbReference type="Pfam" id="PF15943">
    <property type="entry name" value="YdaS_toxin"/>
    <property type="match status" value="1"/>
</dbReference>
<dbReference type="Proteomes" id="UP000664800">
    <property type="component" value="Unassembled WGS sequence"/>
</dbReference>
<evidence type="ECO:0000313" key="3">
    <source>
        <dbReference type="Proteomes" id="UP000664800"/>
    </source>
</evidence>
<dbReference type="SUPFAM" id="SSF47413">
    <property type="entry name" value="lambda repressor-like DNA-binding domains"/>
    <property type="match status" value="1"/>
</dbReference>
<dbReference type="AlphaFoldDB" id="A0A8I1MVT9"/>
<feature type="region of interest" description="Disordered" evidence="1">
    <location>
        <begin position="76"/>
        <end position="97"/>
    </location>
</feature>
<accession>A0A8I1MVT9</accession>
<organism evidence="2 3">
    <name type="scientific">Thiomonas arsenitoxydans (strain DSM 22701 / CIP 110005 / 3As)</name>
    <dbReference type="NCBI Taxonomy" id="426114"/>
    <lineage>
        <taxon>Bacteria</taxon>
        <taxon>Pseudomonadati</taxon>
        <taxon>Pseudomonadota</taxon>
        <taxon>Betaproteobacteria</taxon>
        <taxon>Burkholderiales</taxon>
        <taxon>Thiomonas</taxon>
    </lineage>
</organism>
<evidence type="ECO:0000313" key="2">
    <source>
        <dbReference type="EMBL" id="MBN8744671.1"/>
    </source>
</evidence>
<name>A0A8I1MVT9_THIA3</name>
<reference evidence="2" key="1">
    <citation type="submission" date="2021-02" db="EMBL/GenBank/DDBJ databases">
        <title>Thiocyanate and organic carbon inputs drive convergent selection for specific autotrophic Afipia and Thiobacillus strains within complex microbiomes.</title>
        <authorList>
            <person name="Huddy R.J."/>
            <person name="Sachdeva R."/>
            <person name="Kadzinga F."/>
            <person name="Kantor R.S."/>
            <person name="Harrison S.T.L."/>
            <person name="Banfield J.F."/>
        </authorList>
    </citation>
    <scope>NUCLEOTIDE SEQUENCE</scope>
    <source>
        <strain evidence="2">SCN18_13_7_16_R3_B_64_19</strain>
    </source>
</reference>
<evidence type="ECO:0000256" key="1">
    <source>
        <dbReference type="SAM" id="MobiDB-lite"/>
    </source>
</evidence>
<dbReference type="RefSeq" id="WP_112487953.1">
    <property type="nucleotide sequence ID" value="NZ_JAFKMR010000019.1"/>
</dbReference>
<gene>
    <name evidence="2" type="ORF">J0I24_10230</name>
</gene>
<dbReference type="EMBL" id="JAFKMR010000019">
    <property type="protein sequence ID" value="MBN8744671.1"/>
    <property type="molecule type" value="Genomic_DNA"/>
</dbReference>
<dbReference type="PROSITE" id="PS51257">
    <property type="entry name" value="PROKAR_LIPOPROTEIN"/>
    <property type="match status" value="1"/>
</dbReference>